<dbReference type="InterPro" id="IPR025669">
    <property type="entry name" value="AAA_dom"/>
</dbReference>
<dbReference type="PANTHER" id="PTHR13696:SF52">
    <property type="entry name" value="PARA FAMILY PROTEIN CT_582"/>
    <property type="match status" value="1"/>
</dbReference>
<sequence length="305" mass="33117">MGTLRLAQYSEKGGVGKTSITTGLAATAGDRGMRVLVVDLDPRATASIELGMPIPEAGDPQIFTLNDLLYVDSADDEPVNPWDAILDTVHPAGESWPTTIRVLPSERKLAHRETDSAPIEMRLRAGLAAVADEYDLILFDLPPRASGKLVTTGLAACADYGGVLIPATLTTDGVDGTAQALRTIKQMRQGYSPGLDVAGIVRSDVPRDPDLRAINREMDRQLFDRVDTMLGAWSDMVLGEPLPTSAGDELPIRYLVRHYAIREEARYARVPITAAPGREARALVAAYGDILDLLIKRQENREQPH</sequence>
<dbReference type="CDD" id="cd02042">
    <property type="entry name" value="ParAB_family"/>
    <property type="match status" value="1"/>
</dbReference>
<accession>A0A1G8L768</accession>
<feature type="domain" description="AAA" evidence="1">
    <location>
        <begin position="9"/>
        <end position="194"/>
    </location>
</feature>
<reference evidence="2 3" key="1">
    <citation type="submission" date="2016-10" db="EMBL/GenBank/DDBJ databases">
        <authorList>
            <person name="de Groot N.N."/>
        </authorList>
    </citation>
    <scope>NUCLEOTIDE SEQUENCE [LARGE SCALE GENOMIC DNA]</scope>
    <source>
        <strain evidence="2 3">CPCC 201354</strain>
    </source>
</reference>
<keyword evidence="3" id="KW-1185">Reference proteome</keyword>
<dbReference type="Proteomes" id="UP000198923">
    <property type="component" value="Unassembled WGS sequence"/>
</dbReference>
<dbReference type="InterPro" id="IPR027417">
    <property type="entry name" value="P-loop_NTPase"/>
</dbReference>
<dbReference type="STRING" id="504805.SAMN05421505_16218"/>
<dbReference type="InterPro" id="IPR050678">
    <property type="entry name" value="DNA_Partitioning_ATPase"/>
</dbReference>
<protein>
    <submittedName>
        <fullName evidence="2">Chromosome partitioning protein</fullName>
    </submittedName>
</protein>
<dbReference type="Gene3D" id="3.40.50.300">
    <property type="entry name" value="P-loop containing nucleotide triphosphate hydrolases"/>
    <property type="match status" value="1"/>
</dbReference>
<organism evidence="2 3">
    <name type="scientific">Sinosporangium album</name>
    <dbReference type="NCBI Taxonomy" id="504805"/>
    <lineage>
        <taxon>Bacteria</taxon>
        <taxon>Bacillati</taxon>
        <taxon>Actinomycetota</taxon>
        <taxon>Actinomycetes</taxon>
        <taxon>Streptosporangiales</taxon>
        <taxon>Streptosporangiaceae</taxon>
        <taxon>Sinosporangium</taxon>
    </lineage>
</organism>
<gene>
    <name evidence="2" type="ORF">SAMN05421505_16218</name>
</gene>
<dbReference type="AlphaFoldDB" id="A0A1G8L768"/>
<evidence type="ECO:0000259" key="1">
    <source>
        <dbReference type="Pfam" id="PF13614"/>
    </source>
</evidence>
<dbReference type="Pfam" id="PF13614">
    <property type="entry name" value="AAA_31"/>
    <property type="match status" value="1"/>
</dbReference>
<proteinExistence type="predicted"/>
<dbReference type="SUPFAM" id="SSF52540">
    <property type="entry name" value="P-loop containing nucleoside triphosphate hydrolases"/>
    <property type="match status" value="1"/>
</dbReference>
<dbReference type="EMBL" id="FNCN01000062">
    <property type="protein sequence ID" value="SDI51462.1"/>
    <property type="molecule type" value="Genomic_DNA"/>
</dbReference>
<evidence type="ECO:0000313" key="2">
    <source>
        <dbReference type="EMBL" id="SDI51462.1"/>
    </source>
</evidence>
<name>A0A1G8L768_9ACTN</name>
<dbReference type="PANTHER" id="PTHR13696">
    <property type="entry name" value="P-LOOP CONTAINING NUCLEOSIDE TRIPHOSPHATE HYDROLASE"/>
    <property type="match status" value="1"/>
</dbReference>
<evidence type="ECO:0000313" key="3">
    <source>
        <dbReference type="Proteomes" id="UP000198923"/>
    </source>
</evidence>